<dbReference type="InterPro" id="IPR012677">
    <property type="entry name" value="Nucleotide-bd_a/b_plait_sf"/>
</dbReference>
<dbReference type="PROSITE" id="PS50102">
    <property type="entry name" value="RRM"/>
    <property type="match status" value="2"/>
</dbReference>
<proteinExistence type="predicted"/>
<protein>
    <recommendedName>
        <fullName evidence="3">RRM domain-containing protein</fullName>
    </recommendedName>
</protein>
<dbReference type="Proteomes" id="UP000281553">
    <property type="component" value="Unassembled WGS sequence"/>
</dbReference>
<dbReference type="PANTHER" id="PTHR15241">
    <property type="entry name" value="TRANSFORMER-2-RELATED"/>
    <property type="match status" value="1"/>
</dbReference>
<dbReference type="EMBL" id="UYRU01077550">
    <property type="protein sequence ID" value="VDN28222.1"/>
    <property type="molecule type" value="Genomic_DNA"/>
</dbReference>
<name>A0A3P7Q8H0_DIBLA</name>
<dbReference type="AlphaFoldDB" id="A0A3P7Q8H0"/>
<dbReference type="GO" id="GO:0003723">
    <property type="term" value="F:RNA binding"/>
    <property type="evidence" value="ECO:0007669"/>
    <property type="project" value="UniProtKB-UniRule"/>
</dbReference>
<dbReference type="InterPro" id="IPR035979">
    <property type="entry name" value="RBD_domain_sf"/>
</dbReference>
<organism evidence="4 5">
    <name type="scientific">Dibothriocephalus latus</name>
    <name type="common">Fish tapeworm</name>
    <name type="synonym">Diphyllobothrium latum</name>
    <dbReference type="NCBI Taxonomy" id="60516"/>
    <lineage>
        <taxon>Eukaryota</taxon>
        <taxon>Metazoa</taxon>
        <taxon>Spiralia</taxon>
        <taxon>Lophotrochozoa</taxon>
        <taxon>Platyhelminthes</taxon>
        <taxon>Cestoda</taxon>
        <taxon>Eucestoda</taxon>
        <taxon>Diphyllobothriidea</taxon>
        <taxon>Diphyllobothriidae</taxon>
        <taxon>Dibothriocephalus</taxon>
    </lineage>
</organism>
<sequence length="214" mass="24030">MLREEDVNPKGIFVDGLPETTRDCDLFAYFSQFGLMTSVFVIKDCLKKYQDRDSCRCGIVIFRDADAVNKVFSAQPHQLNAKKITVEPAKKRNADDGKFGFSVSKTENDDCQSKDENTISDASAQSSNHPDIYVGYLTPEVTESQLEAYFSAFGRVTKAQVVYDRDTGQSRGFGFVTFADNTAFKEGVLEVCHFLNGSRLTVKPSRRNAHYVDR</sequence>
<evidence type="ECO:0000259" key="3">
    <source>
        <dbReference type="PROSITE" id="PS50102"/>
    </source>
</evidence>
<dbReference type="PANTHER" id="PTHR15241:SF304">
    <property type="entry name" value="RRM DOMAIN-CONTAINING PROTEIN"/>
    <property type="match status" value="1"/>
</dbReference>
<dbReference type="SMART" id="SM00360">
    <property type="entry name" value="RRM"/>
    <property type="match status" value="2"/>
</dbReference>
<dbReference type="OrthoDB" id="6099103at2759"/>
<feature type="domain" description="RRM" evidence="3">
    <location>
        <begin position="10"/>
        <end position="91"/>
    </location>
</feature>
<evidence type="ECO:0000256" key="2">
    <source>
        <dbReference type="SAM" id="MobiDB-lite"/>
    </source>
</evidence>
<keyword evidence="5" id="KW-1185">Reference proteome</keyword>
<feature type="compositionally biased region" description="Basic and acidic residues" evidence="2">
    <location>
        <begin position="106"/>
        <end position="117"/>
    </location>
</feature>
<evidence type="ECO:0000313" key="4">
    <source>
        <dbReference type="EMBL" id="VDN28222.1"/>
    </source>
</evidence>
<feature type="domain" description="RRM" evidence="3">
    <location>
        <begin position="130"/>
        <end position="207"/>
    </location>
</feature>
<dbReference type="Pfam" id="PF00076">
    <property type="entry name" value="RRM_1"/>
    <property type="match status" value="2"/>
</dbReference>
<accession>A0A3P7Q8H0</accession>
<evidence type="ECO:0000313" key="5">
    <source>
        <dbReference type="Proteomes" id="UP000281553"/>
    </source>
</evidence>
<reference evidence="4 5" key="1">
    <citation type="submission" date="2018-11" db="EMBL/GenBank/DDBJ databases">
        <authorList>
            <consortium name="Pathogen Informatics"/>
        </authorList>
    </citation>
    <scope>NUCLEOTIDE SEQUENCE [LARGE SCALE GENOMIC DNA]</scope>
</reference>
<evidence type="ECO:0000256" key="1">
    <source>
        <dbReference type="PROSITE-ProRule" id="PRU00176"/>
    </source>
</evidence>
<dbReference type="Gene3D" id="3.30.70.330">
    <property type="match status" value="2"/>
</dbReference>
<keyword evidence="1" id="KW-0694">RNA-binding</keyword>
<gene>
    <name evidence="4" type="ORF">DILT_LOCUS15140</name>
</gene>
<dbReference type="InterPro" id="IPR000504">
    <property type="entry name" value="RRM_dom"/>
</dbReference>
<feature type="region of interest" description="Disordered" evidence="2">
    <location>
        <begin position="97"/>
        <end position="126"/>
    </location>
</feature>
<dbReference type="SUPFAM" id="SSF54928">
    <property type="entry name" value="RNA-binding domain, RBD"/>
    <property type="match status" value="2"/>
</dbReference>